<name>A0AAD7C1U6_9AGAR</name>
<dbReference type="Proteomes" id="UP001221142">
    <property type="component" value="Unassembled WGS sequence"/>
</dbReference>
<feature type="compositionally biased region" description="Low complexity" evidence="1">
    <location>
        <begin position="203"/>
        <end position="212"/>
    </location>
</feature>
<keyword evidence="3" id="KW-1185">Reference proteome</keyword>
<feature type="non-terminal residue" evidence="2">
    <location>
        <position position="1"/>
    </location>
</feature>
<comment type="caution">
    <text evidence="2">The sequence shown here is derived from an EMBL/GenBank/DDBJ whole genome shotgun (WGS) entry which is preliminary data.</text>
</comment>
<dbReference type="EMBL" id="JARKIF010000006">
    <property type="protein sequence ID" value="KAJ7636606.1"/>
    <property type="molecule type" value="Genomic_DNA"/>
</dbReference>
<gene>
    <name evidence="2" type="ORF">FB45DRAFT_1001639</name>
</gene>
<organism evidence="2 3">
    <name type="scientific">Roridomyces roridus</name>
    <dbReference type="NCBI Taxonomy" id="1738132"/>
    <lineage>
        <taxon>Eukaryota</taxon>
        <taxon>Fungi</taxon>
        <taxon>Dikarya</taxon>
        <taxon>Basidiomycota</taxon>
        <taxon>Agaricomycotina</taxon>
        <taxon>Agaricomycetes</taxon>
        <taxon>Agaricomycetidae</taxon>
        <taxon>Agaricales</taxon>
        <taxon>Marasmiineae</taxon>
        <taxon>Mycenaceae</taxon>
        <taxon>Roridomyces</taxon>
    </lineage>
</organism>
<feature type="region of interest" description="Disordered" evidence="1">
    <location>
        <begin position="192"/>
        <end position="212"/>
    </location>
</feature>
<feature type="region of interest" description="Disordered" evidence="1">
    <location>
        <begin position="1"/>
        <end position="25"/>
    </location>
</feature>
<dbReference type="AlphaFoldDB" id="A0AAD7C1U6"/>
<reference evidence="2" key="1">
    <citation type="submission" date="2023-03" db="EMBL/GenBank/DDBJ databases">
        <title>Massive genome expansion in bonnet fungi (Mycena s.s.) driven by repeated elements and novel gene families across ecological guilds.</title>
        <authorList>
            <consortium name="Lawrence Berkeley National Laboratory"/>
            <person name="Harder C.B."/>
            <person name="Miyauchi S."/>
            <person name="Viragh M."/>
            <person name="Kuo A."/>
            <person name="Thoen E."/>
            <person name="Andreopoulos B."/>
            <person name="Lu D."/>
            <person name="Skrede I."/>
            <person name="Drula E."/>
            <person name="Henrissat B."/>
            <person name="Morin E."/>
            <person name="Kohler A."/>
            <person name="Barry K."/>
            <person name="LaButti K."/>
            <person name="Morin E."/>
            <person name="Salamov A."/>
            <person name="Lipzen A."/>
            <person name="Mereny Z."/>
            <person name="Hegedus B."/>
            <person name="Baldrian P."/>
            <person name="Stursova M."/>
            <person name="Weitz H."/>
            <person name="Taylor A."/>
            <person name="Grigoriev I.V."/>
            <person name="Nagy L.G."/>
            <person name="Martin F."/>
            <person name="Kauserud H."/>
        </authorList>
    </citation>
    <scope>NUCLEOTIDE SEQUENCE</scope>
    <source>
        <strain evidence="2">9284</strain>
    </source>
</reference>
<sequence length="233" mass="25340">MSAAASGYESGTGERDNPSCQNFKTKTPVTKHLTLLPTERALNREGRAICRIVFAHNCSEGEIADIFGISSSSVQRATSNGYARPDNVSEDYAHVKDPELAQHFPPVASVPTQNSQRRKCSESPVTTSDDEDYSYISRVPLKRKSVEHLSRPPTSVSGARTAKKPRYFSSSSISDAQDSVSLSLPTRSPTSTFIPSLLRRNPSSHPLSPTSTSTTLSAFLKRVNDIDLSAHLS</sequence>
<evidence type="ECO:0000313" key="2">
    <source>
        <dbReference type="EMBL" id="KAJ7636606.1"/>
    </source>
</evidence>
<feature type="region of interest" description="Disordered" evidence="1">
    <location>
        <begin position="104"/>
        <end position="170"/>
    </location>
</feature>
<proteinExistence type="predicted"/>
<protein>
    <submittedName>
        <fullName evidence="2">Uncharacterized protein</fullName>
    </submittedName>
</protein>
<evidence type="ECO:0000313" key="3">
    <source>
        <dbReference type="Proteomes" id="UP001221142"/>
    </source>
</evidence>
<accession>A0AAD7C1U6</accession>
<evidence type="ECO:0000256" key="1">
    <source>
        <dbReference type="SAM" id="MobiDB-lite"/>
    </source>
</evidence>